<proteinExistence type="predicted"/>
<accession>A0ABQ9Y7N4</accession>
<feature type="transmembrane region" description="Helical" evidence="1">
    <location>
        <begin position="26"/>
        <end position="45"/>
    </location>
</feature>
<sequence length="229" mass="25858">MSVLILILVWRFWVPPISNKFKQFKVGISIVTFSILLIFLFELFANHRLTNQLSIDQNSPIPTRARIPLKTLLAAQGVVIAFILPDSCTSQSSSPVQSHSHHTVKEHLRRLPMNMFFLSILLLPAFTALKGMQFIRIRWIFIPLPLFVIPPLLFDTERKTLSEHSGIGYIYLAAILVPYVGIFNLIGALIADGVISWSFYVATLPVFVPVLGWVGKNTQSQDKNQTTRS</sequence>
<reference evidence="2 3" key="1">
    <citation type="journal article" date="2022" name="bioRxiv">
        <title>Genomics of Preaxostyla Flagellates Illuminates Evolutionary Transitions and the Path Towards Mitochondrial Loss.</title>
        <authorList>
            <person name="Novak L.V.F."/>
            <person name="Treitli S.C."/>
            <person name="Pyrih J."/>
            <person name="Halakuc P."/>
            <person name="Pipaliya S.V."/>
            <person name="Vacek V."/>
            <person name="Brzon O."/>
            <person name="Soukal P."/>
            <person name="Eme L."/>
            <person name="Dacks J.B."/>
            <person name="Karnkowska A."/>
            <person name="Elias M."/>
            <person name="Hampl V."/>
        </authorList>
    </citation>
    <scope>NUCLEOTIDE SEQUENCE [LARGE SCALE GENOMIC DNA]</scope>
    <source>
        <strain evidence="2">NAU3</strain>
        <tissue evidence="2">Gut</tissue>
    </source>
</reference>
<dbReference type="Proteomes" id="UP001281761">
    <property type="component" value="Unassembled WGS sequence"/>
</dbReference>
<keyword evidence="1" id="KW-1133">Transmembrane helix</keyword>
<comment type="caution">
    <text evidence="2">The sequence shown here is derived from an EMBL/GenBank/DDBJ whole genome shotgun (WGS) entry which is preliminary data.</text>
</comment>
<organism evidence="2 3">
    <name type="scientific">Blattamonas nauphoetae</name>
    <dbReference type="NCBI Taxonomy" id="2049346"/>
    <lineage>
        <taxon>Eukaryota</taxon>
        <taxon>Metamonada</taxon>
        <taxon>Preaxostyla</taxon>
        <taxon>Oxymonadida</taxon>
        <taxon>Blattamonas</taxon>
    </lineage>
</organism>
<feature type="transmembrane region" description="Helical" evidence="1">
    <location>
        <begin position="135"/>
        <end position="154"/>
    </location>
</feature>
<keyword evidence="1" id="KW-0812">Transmembrane</keyword>
<keyword evidence="3" id="KW-1185">Reference proteome</keyword>
<gene>
    <name evidence="2" type="ORF">BLNAU_5193</name>
</gene>
<dbReference type="EMBL" id="JARBJD010000027">
    <property type="protein sequence ID" value="KAK2959704.1"/>
    <property type="molecule type" value="Genomic_DNA"/>
</dbReference>
<evidence type="ECO:0000313" key="3">
    <source>
        <dbReference type="Proteomes" id="UP001281761"/>
    </source>
</evidence>
<evidence type="ECO:0000313" key="2">
    <source>
        <dbReference type="EMBL" id="KAK2959704.1"/>
    </source>
</evidence>
<feature type="transmembrane region" description="Helical" evidence="1">
    <location>
        <begin position="166"/>
        <end position="191"/>
    </location>
</feature>
<evidence type="ECO:0000256" key="1">
    <source>
        <dbReference type="SAM" id="Phobius"/>
    </source>
</evidence>
<protein>
    <submittedName>
        <fullName evidence="2">Uncharacterized protein</fullName>
    </submittedName>
</protein>
<keyword evidence="1" id="KW-0472">Membrane</keyword>
<feature type="transmembrane region" description="Helical" evidence="1">
    <location>
        <begin position="111"/>
        <end position="129"/>
    </location>
</feature>
<feature type="transmembrane region" description="Helical" evidence="1">
    <location>
        <begin position="197"/>
        <end position="215"/>
    </location>
</feature>
<name>A0ABQ9Y7N4_9EUKA</name>